<dbReference type="EMBL" id="LR899009">
    <property type="protein sequence ID" value="CAD7078359.1"/>
    <property type="molecule type" value="Genomic_DNA"/>
</dbReference>
<dbReference type="SMART" id="SM00614">
    <property type="entry name" value="ZnF_BED"/>
    <property type="match status" value="1"/>
</dbReference>
<dbReference type="PROSITE" id="PS50994">
    <property type="entry name" value="INTEGRASE"/>
    <property type="match status" value="1"/>
</dbReference>
<keyword evidence="12" id="KW-1185">Reference proteome</keyword>
<keyword evidence="4" id="KW-0862">Zinc</keyword>
<dbReference type="PANTHER" id="PTHR46481">
    <property type="entry name" value="ZINC FINGER BED DOMAIN-CONTAINING PROTEIN 4"/>
    <property type="match status" value="1"/>
</dbReference>
<reference evidence="11 12" key="1">
    <citation type="submission" date="2020-11" db="EMBL/GenBank/DDBJ databases">
        <authorList>
            <person name="Wallbank WR R."/>
            <person name="Pardo Diaz C."/>
            <person name="Kozak K."/>
            <person name="Martin S."/>
            <person name="Jiggins C."/>
            <person name="Moest M."/>
            <person name="Warren A I."/>
            <person name="Generalovic N T."/>
            <person name="Byers J.R.P. K."/>
            <person name="Montejo-Kovacevich G."/>
            <person name="Yen C E."/>
        </authorList>
    </citation>
    <scope>NUCLEOTIDE SEQUENCE [LARGE SCALE GENOMIC DNA]</scope>
</reference>
<dbReference type="Gene3D" id="3.30.420.10">
    <property type="entry name" value="Ribonuclease H-like superfamily/Ribonuclease H"/>
    <property type="match status" value="1"/>
</dbReference>
<dbReference type="PROSITE" id="PS50808">
    <property type="entry name" value="ZF_BED"/>
    <property type="match status" value="1"/>
</dbReference>
<keyword evidence="5" id="KW-0805">Transcription regulation</keyword>
<evidence type="ECO:0000256" key="3">
    <source>
        <dbReference type="ARBA" id="ARBA00022771"/>
    </source>
</evidence>
<comment type="subcellular location">
    <subcellularLocation>
        <location evidence="1">Nucleus</location>
    </subcellularLocation>
</comment>
<dbReference type="PANTHER" id="PTHR46481:SF10">
    <property type="entry name" value="ZINC FINGER BED DOMAIN-CONTAINING PROTEIN 39"/>
    <property type="match status" value="1"/>
</dbReference>
<evidence type="ECO:0000313" key="12">
    <source>
        <dbReference type="Proteomes" id="UP000594454"/>
    </source>
</evidence>
<dbReference type="Pfam" id="PF02892">
    <property type="entry name" value="zf-BED"/>
    <property type="match status" value="1"/>
</dbReference>
<dbReference type="OrthoDB" id="1939479at2759"/>
<dbReference type="InterPro" id="IPR001584">
    <property type="entry name" value="Integrase_cat-core"/>
</dbReference>
<evidence type="ECO:0000256" key="1">
    <source>
        <dbReference type="ARBA" id="ARBA00004123"/>
    </source>
</evidence>
<keyword evidence="3 8" id="KW-0863">Zinc-finger</keyword>
<gene>
    <name evidence="11" type="ORF">HERILL_LOCUS1631</name>
</gene>
<dbReference type="SUPFAM" id="SSF53098">
    <property type="entry name" value="Ribonuclease H-like"/>
    <property type="match status" value="1"/>
</dbReference>
<dbReference type="GO" id="GO:0005634">
    <property type="term" value="C:nucleus"/>
    <property type="evidence" value="ECO:0007669"/>
    <property type="project" value="UniProtKB-SubCell"/>
</dbReference>
<keyword evidence="6" id="KW-0804">Transcription</keyword>
<dbReference type="InterPro" id="IPR036236">
    <property type="entry name" value="Znf_C2H2_sf"/>
</dbReference>
<sequence>MFFAGVDKFSKHMYTKELTDKNAITFIQYIRERNSCLGKQKKLVADNEFNMVNVKEFLRQESTEIHFTSPKSHTGNSDISRAHSSLLEHIRTLTLTERDMSISEKVLKATEFYNTTIHSTINCKPLDVQLGQVDKSKIAQLMQKKKEKWVSYCNKIREQQQNITHDKVYIKNYVNERYKEEPKYRKARGQKTKIFHKGNLILFLLGIITVLLQIKSTLAQPSLQVEEVHSTTGLLLIKKGRIYHKIDLRQYELALLELEKNIAVSGRQRSDVWSYFSQKENVKTVCNICKAEISFKSTITNLKSHLKRKHVGVYTELVSKNCANDNSQNSSGSVIPLDSETATINTESAETIPQPNVSVPVIPSASSGQNRVKRQRTIGSYIAKEITSHQKNLIDRDLLDLFVKEFHPSFRKVIKWIPGYELPSRKTISTTMIPALYQSYVENVRDLVSREAISVCLTIDCWTSANNENYMATTAHFITEGFTFKTIIEMLLFKWESYGRSSRGGDKKYNIGMEFRGKGKLCYFG</sequence>
<dbReference type="GO" id="GO:0009791">
    <property type="term" value="P:post-embryonic development"/>
    <property type="evidence" value="ECO:0007669"/>
    <property type="project" value="UniProtKB-ARBA"/>
</dbReference>
<name>A0A7R8YQF9_HERIL</name>
<dbReference type="GO" id="GO:0003677">
    <property type="term" value="F:DNA binding"/>
    <property type="evidence" value="ECO:0007669"/>
    <property type="project" value="InterPro"/>
</dbReference>
<dbReference type="InParanoid" id="A0A7R8YQF9"/>
<accession>A0A7R8YQF9</accession>
<keyword evidence="7" id="KW-0539">Nucleus</keyword>
<organism evidence="11 12">
    <name type="scientific">Hermetia illucens</name>
    <name type="common">Black soldier fly</name>
    <dbReference type="NCBI Taxonomy" id="343691"/>
    <lineage>
        <taxon>Eukaryota</taxon>
        <taxon>Metazoa</taxon>
        <taxon>Ecdysozoa</taxon>
        <taxon>Arthropoda</taxon>
        <taxon>Hexapoda</taxon>
        <taxon>Insecta</taxon>
        <taxon>Pterygota</taxon>
        <taxon>Neoptera</taxon>
        <taxon>Endopterygota</taxon>
        <taxon>Diptera</taxon>
        <taxon>Brachycera</taxon>
        <taxon>Stratiomyomorpha</taxon>
        <taxon>Stratiomyidae</taxon>
        <taxon>Hermetiinae</taxon>
        <taxon>Hermetia</taxon>
    </lineage>
</organism>
<dbReference type="AlphaFoldDB" id="A0A7R8YQF9"/>
<evidence type="ECO:0000313" key="11">
    <source>
        <dbReference type="EMBL" id="CAD7078359.1"/>
    </source>
</evidence>
<protein>
    <submittedName>
        <fullName evidence="11">Uncharacterized protein</fullName>
    </submittedName>
</protein>
<evidence type="ECO:0000256" key="6">
    <source>
        <dbReference type="ARBA" id="ARBA00023163"/>
    </source>
</evidence>
<evidence type="ECO:0000256" key="5">
    <source>
        <dbReference type="ARBA" id="ARBA00023015"/>
    </source>
</evidence>
<evidence type="ECO:0000256" key="8">
    <source>
        <dbReference type="PROSITE-ProRule" id="PRU00027"/>
    </source>
</evidence>
<feature type="domain" description="Integrase catalytic" evidence="10">
    <location>
        <begin position="1"/>
        <end position="133"/>
    </location>
</feature>
<keyword evidence="2" id="KW-0479">Metal-binding</keyword>
<proteinExistence type="predicted"/>
<dbReference type="SUPFAM" id="SSF57667">
    <property type="entry name" value="beta-beta-alpha zinc fingers"/>
    <property type="match status" value="1"/>
</dbReference>
<dbReference type="InterPro" id="IPR036397">
    <property type="entry name" value="RNaseH_sf"/>
</dbReference>
<dbReference type="InterPro" id="IPR003656">
    <property type="entry name" value="Znf_BED"/>
</dbReference>
<dbReference type="GO" id="GO:0008270">
    <property type="term" value="F:zinc ion binding"/>
    <property type="evidence" value="ECO:0007669"/>
    <property type="project" value="UniProtKB-KW"/>
</dbReference>
<evidence type="ECO:0000259" key="9">
    <source>
        <dbReference type="PROSITE" id="PS50808"/>
    </source>
</evidence>
<feature type="domain" description="BED-type" evidence="9">
    <location>
        <begin position="267"/>
        <end position="317"/>
    </location>
</feature>
<dbReference type="GO" id="GO:0015074">
    <property type="term" value="P:DNA integration"/>
    <property type="evidence" value="ECO:0007669"/>
    <property type="project" value="InterPro"/>
</dbReference>
<evidence type="ECO:0000256" key="2">
    <source>
        <dbReference type="ARBA" id="ARBA00022723"/>
    </source>
</evidence>
<evidence type="ECO:0000256" key="7">
    <source>
        <dbReference type="ARBA" id="ARBA00023242"/>
    </source>
</evidence>
<dbReference type="Proteomes" id="UP000594454">
    <property type="component" value="Chromosome 1"/>
</dbReference>
<evidence type="ECO:0000256" key="4">
    <source>
        <dbReference type="ARBA" id="ARBA00022833"/>
    </source>
</evidence>
<dbReference type="InterPro" id="IPR052035">
    <property type="entry name" value="ZnF_BED_domain_contain"/>
</dbReference>
<dbReference type="InterPro" id="IPR012337">
    <property type="entry name" value="RNaseH-like_sf"/>
</dbReference>
<evidence type="ECO:0000259" key="10">
    <source>
        <dbReference type="PROSITE" id="PS50994"/>
    </source>
</evidence>